<evidence type="ECO:0000256" key="12">
    <source>
        <dbReference type="ARBA" id="ARBA00039754"/>
    </source>
</evidence>
<evidence type="ECO:0000256" key="11">
    <source>
        <dbReference type="ARBA" id="ARBA00039108"/>
    </source>
</evidence>
<dbReference type="PANTHER" id="PTHR43783:SF1">
    <property type="entry name" value="UDP-N-ACETYLGLUCOSAMINE 1-CARBOXYVINYLTRANSFERASE"/>
    <property type="match status" value="1"/>
</dbReference>
<dbReference type="NCBIfam" id="NF006873">
    <property type="entry name" value="PRK09369.1"/>
    <property type="match status" value="1"/>
</dbReference>
<evidence type="ECO:0000256" key="4">
    <source>
        <dbReference type="ARBA" id="ARBA00022618"/>
    </source>
</evidence>
<comment type="pathway">
    <text evidence="2">Cell wall biogenesis; peptidoglycan biosynthesis.</text>
</comment>
<comment type="catalytic activity">
    <reaction evidence="15">
        <text>phosphoenolpyruvate + UDP-N-acetyl-alpha-D-glucosamine = UDP-N-acetyl-3-O-(1-carboxyvinyl)-alpha-D-glucosamine + phosphate</text>
        <dbReference type="Rhea" id="RHEA:18681"/>
        <dbReference type="ChEBI" id="CHEBI:43474"/>
        <dbReference type="ChEBI" id="CHEBI:57705"/>
        <dbReference type="ChEBI" id="CHEBI:58702"/>
        <dbReference type="ChEBI" id="CHEBI:68483"/>
        <dbReference type="EC" id="2.5.1.7"/>
    </reaction>
</comment>
<feature type="domain" description="Enolpyruvate transferase" evidence="16">
    <location>
        <begin position="7"/>
        <end position="276"/>
    </location>
</feature>
<evidence type="ECO:0000256" key="6">
    <source>
        <dbReference type="ARBA" id="ARBA00022960"/>
    </source>
</evidence>
<gene>
    <name evidence="17" type="ORF">B6D57_01270</name>
</gene>
<evidence type="ECO:0000256" key="7">
    <source>
        <dbReference type="ARBA" id="ARBA00022984"/>
    </source>
</evidence>
<dbReference type="InterPro" id="IPR013792">
    <property type="entry name" value="RNA3'P_cycl/enolpyr_Trfase_a/b"/>
</dbReference>
<dbReference type="PANTHER" id="PTHR43783">
    <property type="entry name" value="UDP-N-ACETYLGLUCOSAMINE 1-CARBOXYVINYLTRANSFERASE"/>
    <property type="match status" value="1"/>
</dbReference>
<evidence type="ECO:0000256" key="3">
    <source>
        <dbReference type="ARBA" id="ARBA00022490"/>
    </source>
</evidence>
<comment type="similarity">
    <text evidence="10">Belongs to the EPSP synthase family. MurA subfamily.</text>
</comment>
<reference evidence="18" key="1">
    <citation type="submission" date="2017-03" db="EMBL/GenBank/DDBJ databases">
        <title>Novel pathways for hydrocarbon cycling and metabolic interdependencies in hydrothermal sediment communities.</title>
        <authorList>
            <person name="Dombrowski N."/>
            <person name="Seitz K."/>
            <person name="Teske A."/>
            <person name="Baker B."/>
        </authorList>
    </citation>
    <scope>NUCLEOTIDE SEQUENCE [LARGE SCALE GENOMIC DNA]</scope>
</reference>
<dbReference type="FunFam" id="3.65.10.10:FF:000001">
    <property type="entry name" value="UDP-N-acetylglucosamine 1-carboxyvinyltransferase"/>
    <property type="match status" value="1"/>
</dbReference>
<dbReference type="GO" id="GO:0008360">
    <property type="term" value="P:regulation of cell shape"/>
    <property type="evidence" value="ECO:0007669"/>
    <property type="project" value="UniProtKB-KW"/>
</dbReference>
<keyword evidence="6" id="KW-0133">Cell shape</keyword>
<keyword evidence="8" id="KW-0131">Cell cycle</keyword>
<dbReference type="GO" id="GO:0005737">
    <property type="term" value="C:cytoplasm"/>
    <property type="evidence" value="ECO:0007669"/>
    <property type="project" value="UniProtKB-SubCell"/>
</dbReference>
<comment type="subcellular location">
    <subcellularLocation>
        <location evidence="1">Cytoplasm</location>
    </subcellularLocation>
</comment>
<evidence type="ECO:0000256" key="9">
    <source>
        <dbReference type="ARBA" id="ARBA00023316"/>
    </source>
</evidence>
<organism evidence="17 18">
    <name type="scientific">Candidatus Coatesbacteria bacterium 4484_99</name>
    <dbReference type="NCBI Taxonomy" id="1970774"/>
    <lineage>
        <taxon>Bacteria</taxon>
        <taxon>Candidatus Coatesiibacteriota</taxon>
    </lineage>
</organism>
<evidence type="ECO:0000256" key="15">
    <source>
        <dbReference type="ARBA" id="ARBA00047527"/>
    </source>
</evidence>
<evidence type="ECO:0000313" key="18">
    <source>
        <dbReference type="Proteomes" id="UP000192611"/>
    </source>
</evidence>
<evidence type="ECO:0000256" key="13">
    <source>
        <dbReference type="ARBA" id="ARBA00042443"/>
    </source>
</evidence>
<evidence type="ECO:0000256" key="10">
    <source>
        <dbReference type="ARBA" id="ARBA00038367"/>
    </source>
</evidence>
<comment type="caution">
    <text evidence="17">The sequence shown here is derived from an EMBL/GenBank/DDBJ whole genome shotgun (WGS) entry which is preliminary data.</text>
</comment>
<dbReference type="GO" id="GO:0009252">
    <property type="term" value="P:peptidoglycan biosynthetic process"/>
    <property type="evidence" value="ECO:0007669"/>
    <property type="project" value="UniProtKB-KW"/>
</dbReference>
<dbReference type="GO" id="GO:0051301">
    <property type="term" value="P:cell division"/>
    <property type="evidence" value="ECO:0007669"/>
    <property type="project" value="UniProtKB-KW"/>
</dbReference>
<dbReference type="EC" id="2.5.1.7" evidence="11"/>
<evidence type="ECO:0000259" key="16">
    <source>
        <dbReference type="Pfam" id="PF00275"/>
    </source>
</evidence>
<dbReference type="InterPro" id="IPR036968">
    <property type="entry name" value="Enolpyruvate_Tfrase_sf"/>
</dbReference>
<evidence type="ECO:0000256" key="5">
    <source>
        <dbReference type="ARBA" id="ARBA00022679"/>
    </source>
</evidence>
<name>A0A1W9S2P7_9BACT</name>
<evidence type="ECO:0000256" key="14">
    <source>
        <dbReference type="ARBA" id="ARBA00042842"/>
    </source>
</evidence>
<protein>
    <recommendedName>
        <fullName evidence="12">UDP-N-acetylglucosamine 1-carboxyvinyltransferase</fullName>
        <ecNumber evidence="11">2.5.1.7</ecNumber>
    </recommendedName>
    <alternativeName>
        <fullName evidence="13">Enoylpyruvate transferase</fullName>
    </alternativeName>
    <alternativeName>
        <fullName evidence="14">UDP-N-acetylglucosamine enolpyruvyl transferase</fullName>
    </alternativeName>
</protein>
<dbReference type="EMBL" id="NATQ01000016">
    <property type="protein sequence ID" value="OQX90996.1"/>
    <property type="molecule type" value="Genomic_DNA"/>
</dbReference>
<dbReference type="AlphaFoldDB" id="A0A1W9S2P7"/>
<dbReference type="SUPFAM" id="SSF55205">
    <property type="entry name" value="EPT/RTPC-like"/>
    <property type="match status" value="1"/>
</dbReference>
<keyword evidence="3" id="KW-0963">Cytoplasm</keyword>
<keyword evidence="9" id="KW-0961">Cell wall biogenesis/degradation</keyword>
<dbReference type="GO" id="GO:0008760">
    <property type="term" value="F:UDP-N-acetylglucosamine 1-carboxyvinyltransferase activity"/>
    <property type="evidence" value="ECO:0007669"/>
    <property type="project" value="UniProtKB-EC"/>
</dbReference>
<evidence type="ECO:0000256" key="8">
    <source>
        <dbReference type="ARBA" id="ARBA00023306"/>
    </source>
</evidence>
<accession>A0A1W9S2P7</accession>
<evidence type="ECO:0000313" key="17">
    <source>
        <dbReference type="EMBL" id="OQX90996.1"/>
    </source>
</evidence>
<keyword evidence="7" id="KW-0573">Peptidoglycan synthesis</keyword>
<evidence type="ECO:0000256" key="1">
    <source>
        <dbReference type="ARBA" id="ARBA00004496"/>
    </source>
</evidence>
<dbReference type="GO" id="GO:0071555">
    <property type="term" value="P:cell wall organization"/>
    <property type="evidence" value="ECO:0007669"/>
    <property type="project" value="UniProtKB-KW"/>
</dbReference>
<feature type="non-terminal residue" evidence="17">
    <location>
        <position position="279"/>
    </location>
</feature>
<keyword evidence="5 17" id="KW-0808">Transferase</keyword>
<keyword evidence="4" id="KW-0132">Cell division</keyword>
<dbReference type="InterPro" id="IPR050068">
    <property type="entry name" value="MurA_subfamily"/>
</dbReference>
<dbReference type="Pfam" id="PF00275">
    <property type="entry name" value="EPSP_synthase"/>
    <property type="match status" value="1"/>
</dbReference>
<sequence length="279" mass="29931">MEKFIIEGGRQLYGKIEPSGSKNSALPILATAILAESPSVIHNCPRLTDIETMRELLHYLGVRTEWVADHTLRIDPSDLSSYEAPYDIVRRMRASVCVLGPLLARFKRAKVSLPGGCAFGPRPIDLHIKGIEALGADVTVEHGYVNAHAERLKGTEIYLAGAHGPSRGATSNVMTVAALAEGETVIYDSAKEPETVEQVKFLRAMGADIEGEGTGTIRVRGVNKLKGAEFSVMTDYIEAGTYIVAGAMAGSEVEVVGDVAENLKPVLARLSETGCKLKV</sequence>
<dbReference type="InterPro" id="IPR001986">
    <property type="entry name" value="Enolpyruvate_Tfrase_dom"/>
</dbReference>
<dbReference type="Gene3D" id="3.65.10.10">
    <property type="entry name" value="Enolpyruvate transferase domain"/>
    <property type="match status" value="1"/>
</dbReference>
<evidence type="ECO:0000256" key="2">
    <source>
        <dbReference type="ARBA" id="ARBA00004752"/>
    </source>
</evidence>
<dbReference type="Proteomes" id="UP000192611">
    <property type="component" value="Unassembled WGS sequence"/>
</dbReference>
<proteinExistence type="inferred from homology"/>